<dbReference type="Gene3D" id="3.40.50.1240">
    <property type="entry name" value="Phosphoglycerate mutase-like"/>
    <property type="match status" value="1"/>
</dbReference>
<feature type="compositionally biased region" description="Basic and acidic residues" evidence="2">
    <location>
        <begin position="524"/>
        <end position="538"/>
    </location>
</feature>
<feature type="non-terminal residue" evidence="4">
    <location>
        <position position="546"/>
    </location>
</feature>
<feature type="region of interest" description="Disordered" evidence="2">
    <location>
        <begin position="519"/>
        <end position="546"/>
    </location>
</feature>
<feature type="non-terminal residue" evidence="4">
    <location>
        <position position="1"/>
    </location>
</feature>
<evidence type="ECO:0000313" key="4">
    <source>
        <dbReference type="EMBL" id="KAF2094482.1"/>
    </source>
</evidence>
<sequence>FARTGERTPIVGPDDVRLTSTGAQQAFSLGQQFRDRYVVNNDSNSNAFAPINNLNTNRADREETVILVPDNEYFQGSAQAFMQSFYPPHKPEVEEITDLSQILSDSSVVDNPLNGYIYPLIHTSSDLDPNSIFVAGADNCVTWAVSGSEYLGDPQFLATQNATVNLYDMIGIDVLASLFPEGSWGYYNAYAIYDYVRYQYVHNSTVFKMFNDTASLAVLSELRWLADQHEWALNGDQSPSGITEGDKIRTIGGQTLAAKILGFLQNVSFLNVDHNVATSGATNKLNLMVGEYDVMLALFSLLSLPEINPDFMGLPDFGSALVFELFDLTANSTYPNSEDLWVRFYFQNGTSYGPGLPTDSPDDSRDYQAYPMFGLGPSQTSMPWADFEVAMDQIMLSDVGGWCDACSAFSVFCAAYTSDDSSSALDSSGSGSHSNMSPQVAGVIGAAVTLGVTLIAALLLLLFGVRFRRQQNAWSKKPSDLGGFKGSAKLASDQDLTLPKNGAPMGKGGATVQSEAVGVAGAARGHERVGSWELKEPSSPRSIGES</sequence>
<keyword evidence="5" id="KW-1185">Reference proteome</keyword>
<comment type="similarity">
    <text evidence="1">Belongs to the histidine acid phosphatase family.</text>
</comment>
<keyword evidence="3" id="KW-1133">Transmembrane helix</keyword>
<dbReference type="EMBL" id="ML978134">
    <property type="protein sequence ID" value="KAF2094482.1"/>
    <property type="molecule type" value="Genomic_DNA"/>
</dbReference>
<dbReference type="Pfam" id="PF00328">
    <property type="entry name" value="His_Phos_2"/>
    <property type="match status" value="1"/>
</dbReference>
<evidence type="ECO:0000256" key="1">
    <source>
        <dbReference type="ARBA" id="ARBA00005375"/>
    </source>
</evidence>
<evidence type="ECO:0000256" key="3">
    <source>
        <dbReference type="SAM" id="Phobius"/>
    </source>
</evidence>
<reference evidence="4" key="1">
    <citation type="journal article" date="2020" name="Stud. Mycol.">
        <title>101 Dothideomycetes genomes: a test case for predicting lifestyles and emergence of pathogens.</title>
        <authorList>
            <person name="Haridas S."/>
            <person name="Albert R."/>
            <person name="Binder M."/>
            <person name="Bloem J."/>
            <person name="Labutti K."/>
            <person name="Salamov A."/>
            <person name="Andreopoulos B."/>
            <person name="Baker S."/>
            <person name="Barry K."/>
            <person name="Bills G."/>
            <person name="Bluhm B."/>
            <person name="Cannon C."/>
            <person name="Castanera R."/>
            <person name="Culley D."/>
            <person name="Daum C."/>
            <person name="Ezra D."/>
            <person name="Gonzalez J."/>
            <person name="Henrissat B."/>
            <person name="Kuo A."/>
            <person name="Liang C."/>
            <person name="Lipzen A."/>
            <person name="Lutzoni F."/>
            <person name="Magnuson J."/>
            <person name="Mondo S."/>
            <person name="Nolan M."/>
            <person name="Ohm R."/>
            <person name="Pangilinan J."/>
            <person name="Park H.-J."/>
            <person name="Ramirez L."/>
            <person name="Alfaro M."/>
            <person name="Sun H."/>
            <person name="Tritt A."/>
            <person name="Yoshinaga Y."/>
            <person name="Zwiers L.-H."/>
            <person name="Turgeon B."/>
            <person name="Goodwin S."/>
            <person name="Spatafora J."/>
            <person name="Crous P."/>
            <person name="Grigoriev I."/>
        </authorList>
    </citation>
    <scope>NUCLEOTIDE SEQUENCE</scope>
    <source>
        <strain evidence="4">CBS 133067</strain>
    </source>
</reference>
<evidence type="ECO:0000256" key="2">
    <source>
        <dbReference type="SAM" id="MobiDB-lite"/>
    </source>
</evidence>
<dbReference type="GO" id="GO:0016791">
    <property type="term" value="F:phosphatase activity"/>
    <property type="evidence" value="ECO:0007669"/>
    <property type="project" value="TreeGrafter"/>
</dbReference>
<dbReference type="InterPro" id="IPR000560">
    <property type="entry name" value="His_Pase_clade-2"/>
</dbReference>
<comment type="caution">
    <text evidence="4">The sequence shown here is derived from an EMBL/GenBank/DDBJ whole genome shotgun (WGS) entry which is preliminary data.</text>
</comment>
<evidence type="ECO:0000313" key="5">
    <source>
        <dbReference type="Proteomes" id="UP000799772"/>
    </source>
</evidence>
<dbReference type="PANTHER" id="PTHR11567">
    <property type="entry name" value="ACID PHOSPHATASE-RELATED"/>
    <property type="match status" value="1"/>
</dbReference>
<organism evidence="4 5">
    <name type="scientific">Rhizodiscina lignyota</name>
    <dbReference type="NCBI Taxonomy" id="1504668"/>
    <lineage>
        <taxon>Eukaryota</taxon>
        <taxon>Fungi</taxon>
        <taxon>Dikarya</taxon>
        <taxon>Ascomycota</taxon>
        <taxon>Pezizomycotina</taxon>
        <taxon>Dothideomycetes</taxon>
        <taxon>Pleosporomycetidae</taxon>
        <taxon>Aulographales</taxon>
        <taxon>Rhizodiscinaceae</taxon>
        <taxon>Rhizodiscina</taxon>
    </lineage>
</organism>
<accession>A0A9P4M4P3</accession>
<dbReference type="InterPro" id="IPR050645">
    <property type="entry name" value="Histidine_acid_phosphatase"/>
</dbReference>
<gene>
    <name evidence="4" type="ORF">NA57DRAFT_19621</name>
</gene>
<keyword evidence="3" id="KW-0812">Transmembrane</keyword>
<feature type="transmembrane region" description="Helical" evidence="3">
    <location>
        <begin position="440"/>
        <end position="467"/>
    </location>
</feature>
<dbReference type="AlphaFoldDB" id="A0A9P4M4P3"/>
<proteinExistence type="inferred from homology"/>
<dbReference type="SUPFAM" id="SSF53254">
    <property type="entry name" value="Phosphoglycerate mutase-like"/>
    <property type="match status" value="1"/>
</dbReference>
<dbReference type="OrthoDB" id="258392at2759"/>
<name>A0A9P4M4P3_9PEZI</name>
<protein>
    <submittedName>
        <fullName evidence="4">Phosphoglycerate mutase-like protein</fullName>
    </submittedName>
</protein>
<dbReference type="PANTHER" id="PTHR11567:SF127">
    <property type="entry name" value="HISTIDINE ACID PHOSPHATASE"/>
    <property type="match status" value="1"/>
</dbReference>
<keyword evidence="3" id="KW-0472">Membrane</keyword>
<dbReference type="Proteomes" id="UP000799772">
    <property type="component" value="Unassembled WGS sequence"/>
</dbReference>
<dbReference type="InterPro" id="IPR029033">
    <property type="entry name" value="His_PPase_superfam"/>
</dbReference>